<name>A0A1D3TR78_9FIRM</name>
<dbReference type="Pfam" id="PF18982">
    <property type="entry name" value="JetA"/>
    <property type="match status" value="1"/>
</dbReference>
<dbReference type="STRING" id="1619234.SAMN05421730_1003231"/>
<dbReference type="OrthoDB" id="1933360at2"/>
<reference evidence="1 2" key="1">
    <citation type="submission" date="2016-09" db="EMBL/GenBank/DDBJ databases">
        <authorList>
            <person name="Capua I."/>
            <person name="De Benedictis P."/>
            <person name="Joannis T."/>
            <person name="Lombin L.H."/>
            <person name="Cattoli G."/>
        </authorList>
    </citation>
    <scope>NUCLEOTIDE SEQUENCE [LARGE SCALE GENOMIC DNA]</scope>
    <source>
        <strain evidence="1 2">GluBS11</strain>
    </source>
</reference>
<organism evidence="1 2">
    <name type="scientific">Anaerobium acetethylicum</name>
    <dbReference type="NCBI Taxonomy" id="1619234"/>
    <lineage>
        <taxon>Bacteria</taxon>
        <taxon>Bacillati</taxon>
        <taxon>Bacillota</taxon>
        <taxon>Clostridia</taxon>
        <taxon>Lachnospirales</taxon>
        <taxon>Lachnospiraceae</taxon>
        <taxon>Anaerobium</taxon>
    </lineage>
</organism>
<gene>
    <name evidence="1" type="ORF">SAMN05421730_1003231</name>
</gene>
<evidence type="ECO:0008006" key="3">
    <source>
        <dbReference type="Google" id="ProtNLM"/>
    </source>
</evidence>
<dbReference type="EMBL" id="FMKA01000003">
    <property type="protein sequence ID" value="SCP96160.1"/>
    <property type="molecule type" value="Genomic_DNA"/>
</dbReference>
<accession>A0A1D3TR78</accession>
<dbReference type="RefSeq" id="WP_091231085.1">
    <property type="nucleotide sequence ID" value="NZ_FMKA01000003.1"/>
</dbReference>
<dbReference type="AlphaFoldDB" id="A0A1D3TR78"/>
<evidence type="ECO:0000313" key="1">
    <source>
        <dbReference type="EMBL" id="SCP96160.1"/>
    </source>
</evidence>
<proteinExistence type="predicted"/>
<evidence type="ECO:0000313" key="2">
    <source>
        <dbReference type="Proteomes" id="UP000199315"/>
    </source>
</evidence>
<dbReference type="Proteomes" id="UP000199315">
    <property type="component" value="Unassembled WGS sequence"/>
</dbReference>
<protein>
    <recommendedName>
        <fullName evidence="3">TIGR02677 family protein</fullName>
    </recommendedName>
</protein>
<sequence>MKEILKIPPKFWSLFHSGNRYIYMESLMAVYDEYLYNDYFLTRETCITIIAEHFADRTVDISADDDDLDKDVMEPMATKIISKLLRFAWLKKVEDYSSFKTNIVIPDYASMFIEVFKKLANPDSNDTDLYIQNVYTNIYSFYYDGKAGIELLKAAMANTTRLNRALQDMLHNMDRFFAALLEKENYEDLLSEHLNVYVEAIINRKYSILKTSDNFYIYKNDIKKLLRTIQEDENRLYMLKQRHEAEGKKEEAIETEFEEIIYEIERGIMNMEERISHIDTEHNKYVRATVSRLEYLLGNDDGLKGNVVTLLNLLSGGTGSGLLSRISGALQINDHTVVSPESLYKKRGKRRVFEDTVEVEEELEEELSRDDILRINRNKNRYSQSQIEAFVLDRMENGRYRTKDHPVCTEEEFDLLVLAYDYSIRKKSPFRVEVSDQMSGTIENEKYVYPDVVFVRKEKTEHVPIL</sequence>
<dbReference type="InterPro" id="IPR043773">
    <property type="entry name" value="JetA"/>
</dbReference>
<keyword evidence="2" id="KW-1185">Reference proteome</keyword>